<dbReference type="RefSeq" id="WP_013069072.1">
    <property type="nucleotide sequence ID" value="NC_014034.1"/>
</dbReference>
<evidence type="ECO:0000313" key="2">
    <source>
        <dbReference type="EMBL" id="ADE87100.1"/>
    </source>
</evidence>
<feature type="region of interest" description="Disordered" evidence="1">
    <location>
        <begin position="60"/>
        <end position="132"/>
    </location>
</feature>
<dbReference type="KEGG" id="rcp:RCAP_rcc03376"/>
<proteinExistence type="predicted"/>
<gene>
    <name evidence="2" type="ordered locus">RCAP_rcc03376</name>
</gene>
<evidence type="ECO:0000256" key="1">
    <source>
        <dbReference type="SAM" id="MobiDB-lite"/>
    </source>
</evidence>
<dbReference type="STRING" id="272942.RCAP_rcc03376"/>
<dbReference type="AlphaFoldDB" id="D5AS78"/>
<dbReference type="GeneID" id="31492153"/>
<reference evidence="2 3" key="2">
    <citation type="journal article" date="2010" name="J. Bacteriol.">
        <title>Complete genome sequence of the photosynthetic purple nonsulfur bacterium Rhodobacter capsulatus SB 1003.</title>
        <authorList>
            <person name="Strnad H."/>
            <person name="Lapidus A."/>
            <person name="Paces J."/>
            <person name="Ulbrich P."/>
            <person name="Vlcek C."/>
            <person name="Paces V."/>
            <person name="Haselkorn R."/>
        </authorList>
    </citation>
    <scope>NUCLEOTIDE SEQUENCE [LARGE SCALE GENOMIC DNA]</scope>
    <source>
        <strain evidence="3">ATCC BAA-309 / NBRC 16581 / SB1003</strain>
    </source>
</reference>
<accession>D5AS78</accession>
<evidence type="ECO:0000313" key="3">
    <source>
        <dbReference type="Proteomes" id="UP000002361"/>
    </source>
</evidence>
<feature type="compositionally biased region" description="Low complexity" evidence="1">
    <location>
        <begin position="96"/>
        <end position="118"/>
    </location>
</feature>
<dbReference type="Proteomes" id="UP000002361">
    <property type="component" value="Chromosome"/>
</dbReference>
<organism evidence="2 3">
    <name type="scientific">Rhodobacter capsulatus (strain ATCC BAA-309 / NBRC 16581 / SB1003)</name>
    <dbReference type="NCBI Taxonomy" id="272942"/>
    <lineage>
        <taxon>Bacteria</taxon>
        <taxon>Pseudomonadati</taxon>
        <taxon>Pseudomonadota</taxon>
        <taxon>Alphaproteobacteria</taxon>
        <taxon>Rhodobacterales</taxon>
        <taxon>Rhodobacter group</taxon>
        <taxon>Rhodobacter</taxon>
    </lineage>
</organism>
<reference key="1">
    <citation type="submission" date="2008-12" db="EMBL/GenBank/DDBJ databases">
        <title>Complete genome sequence of Rhodobacter capsulatus SB1003.</title>
        <authorList>
            <person name="Strnad H."/>
            <person name="Lapidus A."/>
            <person name="Vlcek C."/>
            <person name="Ulbrich P."/>
            <person name="Paces J."/>
            <person name="Maltsev N."/>
            <person name="Kumar V."/>
            <person name="Kogan Y."/>
            <person name="Milgram A."/>
            <person name="Rebrekov D."/>
            <person name="Mazur M."/>
            <person name="Cox R."/>
            <person name="Kyrpides N."/>
            <person name="Kolar M."/>
            <person name="Sachova J."/>
            <person name="Ridl J."/>
            <person name="Ivanova N."/>
            <person name="Kapatral V."/>
            <person name="Los T."/>
            <person name="Lykidis A."/>
            <person name="Mikhailova N."/>
            <person name="Reznik G."/>
            <person name="Vasieva O."/>
            <person name="Fonstein M."/>
            <person name="Paces V."/>
            <person name="Haselkorn R."/>
        </authorList>
    </citation>
    <scope>NUCLEOTIDE SEQUENCE</scope>
    <source>
        <strain>SB1003</strain>
    </source>
</reference>
<dbReference type="EMBL" id="CP001312">
    <property type="protein sequence ID" value="ADE87100.1"/>
    <property type="molecule type" value="Genomic_DNA"/>
</dbReference>
<keyword evidence="3" id="KW-1185">Reference proteome</keyword>
<dbReference type="OrthoDB" id="5525774at2"/>
<dbReference type="HOGENOM" id="CLU_1915450_0_0_5"/>
<name>D5AS78_RHOCB</name>
<sequence length="132" mass="13604">MGKTKEKKKESQLVIRVEKAEKTAFLTLCEALDTSAGRELRRFMRAFVAAKSAQIEEDATAKIAADAPKKAKKARTAEPAEAPMETGAAETGAGKPAPDGSDAAAQDPAAADSAPAAAKPRKRAAKAPAGSL</sequence>
<protein>
    <submittedName>
        <fullName evidence="2">Uncharacterized protein</fullName>
    </submittedName>
</protein>